<dbReference type="GO" id="GO:0046983">
    <property type="term" value="F:protein dimerization activity"/>
    <property type="evidence" value="ECO:0007669"/>
    <property type="project" value="InterPro"/>
</dbReference>
<feature type="compositionally biased region" description="Polar residues" evidence="5">
    <location>
        <begin position="1"/>
        <end position="14"/>
    </location>
</feature>
<evidence type="ECO:0000256" key="1">
    <source>
        <dbReference type="ARBA" id="ARBA00004123"/>
    </source>
</evidence>
<dbReference type="PANTHER" id="PTHR33124">
    <property type="entry name" value="TRANSCRIPTION FACTOR IBH1-LIKE 1"/>
    <property type="match status" value="1"/>
</dbReference>
<dbReference type="EMBL" id="BPVZ01000017">
    <property type="protein sequence ID" value="GKV01405.1"/>
    <property type="molecule type" value="Genomic_DNA"/>
</dbReference>
<keyword evidence="4" id="KW-0539">Nucleus</keyword>
<keyword evidence="2" id="KW-0805">Transcription regulation</keyword>
<evidence type="ECO:0000256" key="2">
    <source>
        <dbReference type="ARBA" id="ARBA00023015"/>
    </source>
</evidence>
<evidence type="ECO:0000313" key="7">
    <source>
        <dbReference type="EMBL" id="GKV01405.1"/>
    </source>
</evidence>
<dbReference type="InterPro" id="IPR044660">
    <property type="entry name" value="IBH1-like"/>
</dbReference>
<evidence type="ECO:0000313" key="8">
    <source>
        <dbReference type="Proteomes" id="UP001054252"/>
    </source>
</evidence>
<sequence length="195" mass="21300">MASLISSDPDTSPELNRKKRKRSTVETNSSMEKHRSKRWRTDKEQQIYSLKLFDALRGSRRSGREVRVTADRVLAVSARGATRWSRAILTSQLGGGASLRNHKKAKVVTGNGKLKKQPAAIKKENRRLPAVVRRVKVLGGLVPGCRKLSLPNLLEEATDYIAALEMQVRAMTALTQIIGGGGAAPPPADHQLGSS</sequence>
<reference evidence="7 8" key="1">
    <citation type="journal article" date="2021" name="Commun. Biol.">
        <title>The genome of Shorea leprosula (Dipterocarpaceae) highlights the ecological relevance of drought in aseasonal tropical rainforests.</title>
        <authorList>
            <person name="Ng K.K.S."/>
            <person name="Kobayashi M.J."/>
            <person name="Fawcett J.A."/>
            <person name="Hatakeyama M."/>
            <person name="Paape T."/>
            <person name="Ng C.H."/>
            <person name="Ang C.C."/>
            <person name="Tnah L.H."/>
            <person name="Lee C.T."/>
            <person name="Nishiyama T."/>
            <person name="Sese J."/>
            <person name="O'Brien M.J."/>
            <person name="Copetti D."/>
            <person name="Mohd Noor M.I."/>
            <person name="Ong R.C."/>
            <person name="Putra M."/>
            <person name="Sireger I.Z."/>
            <person name="Indrioko S."/>
            <person name="Kosugi Y."/>
            <person name="Izuno A."/>
            <person name="Isagi Y."/>
            <person name="Lee S.L."/>
            <person name="Shimizu K.K."/>
        </authorList>
    </citation>
    <scope>NUCLEOTIDE SEQUENCE [LARGE SCALE GENOMIC DNA]</scope>
    <source>
        <strain evidence="7">214</strain>
    </source>
</reference>
<dbReference type="InterPro" id="IPR036638">
    <property type="entry name" value="HLH_DNA-bd_sf"/>
</dbReference>
<accession>A0AAV5IM05</accession>
<keyword evidence="3" id="KW-0804">Transcription</keyword>
<dbReference type="PANTHER" id="PTHR33124:SF12">
    <property type="entry name" value="TRANSCRIPTION FACTOR BHLH148"/>
    <property type="match status" value="1"/>
</dbReference>
<evidence type="ECO:0000259" key="6">
    <source>
        <dbReference type="PROSITE" id="PS50888"/>
    </source>
</evidence>
<evidence type="ECO:0000256" key="3">
    <source>
        <dbReference type="ARBA" id="ARBA00023163"/>
    </source>
</evidence>
<gene>
    <name evidence="7" type="ORF">SLEP1_g13959</name>
</gene>
<dbReference type="AlphaFoldDB" id="A0AAV5IM05"/>
<dbReference type="InterPro" id="IPR044549">
    <property type="entry name" value="bHLH_AtIBH1-like"/>
</dbReference>
<dbReference type="Proteomes" id="UP001054252">
    <property type="component" value="Unassembled WGS sequence"/>
</dbReference>
<feature type="domain" description="BHLH" evidence="6">
    <location>
        <begin position="115"/>
        <end position="164"/>
    </location>
</feature>
<dbReference type="PROSITE" id="PS50888">
    <property type="entry name" value="BHLH"/>
    <property type="match status" value="1"/>
</dbReference>
<feature type="region of interest" description="Disordered" evidence="5">
    <location>
        <begin position="1"/>
        <end position="40"/>
    </location>
</feature>
<dbReference type="InterPro" id="IPR011598">
    <property type="entry name" value="bHLH_dom"/>
</dbReference>
<evidence type="ECO:0000256" key="5">
    <source>
        <dbReference type="SAM" id="MobiDB-lite"/>
    </source>
</evidence>
<name>A0AAV5IM05_9ROSI</name>
<dbReference type="GO" id="GO:0005634">
    <property type="term" value="C:nucleus"/>
    <property type="evidence" value="ECO:0007669"/>
    <property type="project" value="UniProtKB-SubCell"/>
</dbReference>
<comment type="caution">
    <text evidence="7">The sequence shown here is derived from an EMBL/GenBank/DDBJ whole genome shotgun (WGS) entry which is preliminary data.</text>
</comment>
<comment type="subcellular location">
    <subcellularLocation>
        <location evidence="1">Nucleus</location>
    </subcellularLocation>
</comment>
<dbReference type="GO" id="GO:0006355">
    <property type="term" value="P:regulation of DNA-templated transcription"/>
    <property type="evidence" value="ECO:0007669"/>
    <property type="project" value="InterPro"/>
</dbReference>
<keyword evidence="8" id="KW-1185">Reference proteome</keyword>
<dbReference type="GO" id="GO:0000976">
    <property type="term" value="F:transcription cis-regulatory region binding"/>
    <property type="evidence" value="ECO:0007669"/>
    <property type="project" value="UniProtKB-ARBA"/>
</dbReference>
<dbReference type="SUPFAM" id="SSF47459">
    <property type="entry name" value="HLH, helix-loop-helix DNA-binding domain"/>
    <property type="match status" value="1"/>
</dbReference>
<dbReference type="CDD" id="cd11444">
    <property type="entry name" value="bHLH_AtIBH1_like"/>
    <property type="match status" value="1"/>
</dbReference>
<organism evidence="7 8">
    <name type="scientific">Rubroshorea leprosula</name>
    <dbReference type="NCBI Taxonomy" id="152421"/>
    <lineage>
        <taxon>Eukaryota</taxon>
        <taxon>Viridiplantae</taxon>
        <taxon>Streptophyta</taxon>
        <taxon>Embryophyta</taxon>
        <taxon>Tracheophyta</taxon>
        <taxon>Spermatophyta</taxon>
        <taxon>Magnoliopsida</taxon>
        <taxon>eudicotyledons</taxon>
        <taxon>Gunneridae</taxon>
        <taxon>Pentapetalae</taxon>
        <taxon>rosids</taxon>
        <taxon>malvids</taxon>
        <taxon>Malvales</taxon>
        <taxon>Dipterocarpaceae</taxon>
        <taxon>Rubroshorea</taxon>
    </lineage>
</organism>
<protein>
    <recommendedName>
        <fullName evidence="6">BHLH domain-containing protein</fullName>
    </recommendedName>
</protein>
<evidence type="ECO:0000256" key="4">
    <source>
        <dbReference type="ARBA" id="ARBA00023242"/>
    </source>
</evidence>
<proteinExistence type="predicted"/>